<keyword evidence="1" id="KW-0812">Transmembrane</keyword>
<proteinExistence type="predicted"/>
<evidence type="ECO:0008006" key="3">
    <source>
        <dbReference type="Google" id="ProtNLM"/>
    </source>
</evidence>
<sequence>MKLATFGIIIVVLIILLVIIKIIRNEGYEDTINVNNIAHDKFDTKYKKKFNSVGSALVATNNIGVIGEKTKGVFGNLVYTMDESGRPVQEIDDPYPLEKGKNDLLLTIDKCEKVTSTECSIFDNPEFSKQCGLCLEIGTNSANKKAVGGLVISEKDKNYARDSTRGLAIPDYEPTIGSCPAKRFVTTKDECIRVTNQMNCAKNNTFNSPDGCSLCYADGSYSVVDPRGQPDLIQGTGTIYLIGSGRLTFTESGYGNSTLIKLTNTPRIIPLAGPEYNTIQMNLQPEPEAKPFDNFYTYKVGDLVIHNNNVYEMIEYIGAAGYAPDGARKASFSKVSSFETYIPEPPPFVGGYITGDTAGGKFTMDLFRIVIKDNITGRRPRVQKMVKLNDEDISMMTPGFNSKKMNLIVRSPFTFIDQYSQEATNCTGSPFVTSPESAKQLGSDPCYTRDSEPGKYSVECLENLFLNNSCSDKGSGYPTTPTKSGELLFDKKGNARSLADISDFIYEKAVIAATGLDPTGKSLSFRDWSENSVFCTGQAITSPCDIAARDTGPLTSDCLAYLWDNQGENKKTGATYGLMSFARSMFDNGKKNRFCTRSGILSPRNLDNKDNESAMKYWKKMGGVDAVKNAMSQLHLDANSSLIPEDKKYNTIVQCYGVVPNPRATLVSKYASDTTIEVLPKPVVICPPSGIKYTKLGEFKLGFIDTQPCWNINKPEFSSDGWIFISNRNDWRKITDGQRNETWAHIQLTAKDMNGNNVINAVKPISNSLNIPERISQQPPPYINYLIKHKTKNSSVILNKCGYIIDIQCRQGAIVGMYMGNNWSTQYKETQGSYVVDMISDMVGVPLMGPDDVYELYFAVTTDTCIPDPETPVRPTPPPARYGVGWNL</sequence>
<keyword evidence="1" id="KW-1133">Transmembrane helix</keyword>
<protein>
    <recommendedName>
        <fullName evidence="3">Link domain-containing protein</fullName>
    </recommendedName>
</protein>
<evidence type="ECO:0000313" key="2">
    <source>
        <dbReference type="EMBL" id="QHU12400.1"/>
    </source>
</evidence>
<accession>A0A6C0K6H4</accession>
<name>A0A6C0K6H4_9ZZZZ</name>
<dbReference type="EMBL" id="MN740799">
    <property type="protein sequence ID" value="QHU12400.1"/>
    <property type="molecule type" value="Genomic_DNA"/>
</dbReference>
<dbReference type="AlphaFoldDB" id="A0A6C0K6H4"/>
<organism evidence="2">
    <name type="scientific">viral metagenome</name>
    <dbReference type="NCBI Taxonomy" id="1070528"/>
    <lineage>
        <taxon>unclassified sequences</taxon>
        <taxon>metagenomes</taxon>
        <taxon>organismal metagenomes</taxon>
    </lineage>
</organism>
<evidence type="ECO:0000256" key="1">
    <source>
        <dbReference type="SAM" id="Phobius"/>
    </source>
</evidence>
<feature type="transmembrane region" description="Helical" evidence="1">
    <location>
        <begin position="6"/>
        <end position="23"/>
    </location>
</feature>
<reference evidence="2" key="1">
    <citation type="journal article" date="2020" name="Nature">
        <title>Giant virus diversity and host interactions through global metagenomics.</title>
        <authorList>
            <person name="Schulz F."/>
            <person name="Roux S."/>
            <person name="Paez-Espino D."/>
            <person name="Jungbluth S."/>
            <person name="Walsh D.A."/>
            <person name="Denef V.J."/>
            <person name="McMahon K.D."/>
            <person name="Konstantinidis K.T."/>
            <person name="Eloe-Fadrosh E.A."/>
            <person name="Kyrpides N.C."/>
            <person name="Woyke T."/>
        </authorList>
    </citation>
    <scope>NUCLEOTIDE SEQUENCE</scope>
    <source>
        <strain evidence="2">GVMAG-S-1101171-110</strain>
    </source>
</reference>
<keyword evidence="1" id="KW-0472">Membrane</keyword>